<evidence type="ECO:0000256" key="1">
    <source>
        <dbReference type="SAM" id="Phobius"/>
    </source>
</evidence>
<evidence type="ECO:0000313" key="3">
    <source>
        <dbReference type="Proteomes" id="UP000494206"/>
    </source>
</evidence>
<protein>
    <submittedName>
        <fullName evidence="2">Uncharacterized protein</fullName>
    </submittedName>
</protein>
<feature type="transmembrane region" description="Helical" evidence="1">
    <location>
        <begin position="83"/>
        <end position="101"/>
    </location>
</feature>
<name>A0A8S1E7F3_9PELO</name>
<comment type="caution">
    <text evidence="2">The sequence shown here is derived from an EMBL/GenBank/DDBJ whole genome shotgun (WGS) entry which is preliminary data.</text>
</comment>
<dbReference type="EMBL" id="CADEPM010000001">
    <property type="protein sequence ID" value="CAB3396843.1"/>
    <property type="molecule type" value="Genomic_DNA"/>
</dbReference>
<keyword evidence="1" id="KW-1133">Transmembrane helix</keyword>
<keyword evidence="3" id="KW-1185">Reference proteome</keyword>
<keyword evidence="1" id="KW-0472">Membrane</keyword>
<dbReference type="AlphaFoldDB" id="A0A8S1E7F3"/>
<proteinExistence type="predicted"/>
<reference evidence="2 3" key="1">
    <citation type="submission" date="2020-04" db="EMBL/GenBank/DDBJ databases">
        <authorList>
            <person name="Laetsch R D."/>
            <person name="Stevens L."/>
            <person name="Kumar S."/>
            <person name="Blaxter L. M."/>
        </authorList>
    </citation>
    <scope>NUCLEOTIDE SEQUENCE [LARGE SCALE GENOMIC DNA]</scope>
</reference>
<accession>A0A8S1E7F3</accession>
<sequence>MSNDSVDNLKYLYDEAELRLDLMLTKIDRVMWIISNVGLIGFMIVKNRSKCEKIITTITLAKIIIAEANLNAPPNLLELLDEMFNFCYSILPIFLCFSFILSRENSTFMMKTIFKPMLGLNSRPESMYARNAYP</sequence>
<keyword evidence="1" id="KW-0812">Transmembrane</keyword>
<dbReference type="Proteomes" id="UP000494206">
    <property type="component" value="Unassembled WGS sequence"/>
</dbReference>
<evidence type="ECO:0000313" key="2">
    <source>
        <dbReference type="EMBL" id="CAB3396843.1"/>
    </source>
</evidence>
<organism evidence="2 3">
    <name type="scientific">Caenorhabditis bovis</name>
    <dbReference type="NCBI Taxonomy" id="2654633"/>
    <lineage>
        <taxon>Eukaryota</taxon>
        <taxon>Metazoa</taxon>
        <taxon>Ecdysozoa</taxon>
        <taxon>Nematoda</taxon>
        <taxon>Chromadorea</taxon>
        <taxon>Rhabditida</taxon>
        <taxon>Rhabditina</taxon>
        <taxon>Rhabditomorpha</taxon>
        <taxon>Rhabditoidea</taxon>
        <taxon>Rhabditidae</taxon>
        <taxon>Peloderinae</taxon>
        <taxon>Caenorhabditis</taxon>
    </lineage>
</organism>
<gene>
    <name evidence="2" type="ORF">CBOVIS_LOCUS345</name>
</gene>